<organism evidence="2 3">
    <name type="scientific">Tropicibacter naphthalenivorans</name>
    <dbReference type="NCBI Taxonomy" id="441103"/>
    <lineage>
        <taxon>Bacteria</taxon>
        <taxon>Pseudomonadati</taxon>
        <taxon>Pseudomonadota</taxon>
        <taxon>Alphaproteobacteria</taxon>
        <taxon>Rhodobacterales</taxon>
        <taxon>Roseobacteraceae</taxon>
        <taxon>Tropicibacter</taxon>
    </lineage>
</organism>
<dbReference type="AlphaFoldDB" id="A0A0P1GK59"/>
<reference evidence="2 3" key="1">
    <citation type="submission" date="2015-09" db="EMBL/GenBank/DDBJ databases">
        <authorList>
            <consortium name="Swine Surveillance"/>
        </authorList>
    </citation>
    <scope>NUCLEOTIDE SEQUENCE [LARGE SCALE GENOMIC DNA]</scope>
    <source>
        <strain evidence="2 3">CECT 7648</strain>
    </source>
</reference>
<dbReference type="SUPFAM" id="SSF53335">
    <property type="entry name" value="S-adenosyl-L-methionine-dependent methyltransferases"/>
    <property type="match status" value="1"/>
</dbReference>
<dbReference type="RefSeq" id="WP_058249136.1">
    <property type="nucleotide sequence ID" value="NZ_CYSE01000010.1"/>
</dbReference>
<dbReference type="NCBIfam" id="TIGR01444">
    <property type="entry name" value="fkbM_fam"/>
    <property type="match status" value="1"/>
</dbReference>
<evidence type="ECO:0000313" key="2">
    <source>
        <dbReference type="EMBL" id="CUH82003.1"/>
    </source>
</evidence>
<keyword evidence="2" id="KW-0489">Methyltransferase</keyword>
<feature type="domain" description="Methyltransferase FkbM" evidence="1">
    <location>
        <begin position="14"/>
        <end position="151"/>
    </location>
</feature>
<accession>A0A0P1GK59</accession>
<keyword evidence="2" id="KW-0808">Transferase</keyword>
<dbReference type="OrthoDB" id="4104638at2"/>
<dbReference type="InterPro" id="IPR006342">
    <property type="entry name" value="FkbM_mtfrase"/>
</dbReference>
<evidence type="ECO:0000259" key="1">
    <source>
        <dbReference type="Pfam" id="PF05050"/>
    </source>
</evidence>
<keyword evidence="3" id="KW-1185">Reference proteome</keyword>
<protein>
    <submittedName>
        <fullName evidence="2">Methyltransferase, FkbM family</fullName>
    </submittedName>
</protein>
<dbReference type="EMBL" id="CYSE01000010">
    <property type="protein sequence ID" value="CUH82003.1"/>
    <property type="molecule type" value="Genomic_DNA"/>
</dbReference>
<dbReference type="GO" id="GO:0032259">
    <property type="term" value="P:methylation"/>
    <property type="evidence" value="ECO:0007669"/>
    <property type="project" value="UniProtKB-KW"/>
</dbReference>
<evidence type="ECO:0000313" key="3">
    <source>
        <dbReference type="Proteomes" id="UP000054935"/>
    </source>
</evidence>
<name>A0A0P1GK59_9RHOB</name>
<dbReference type="Proteomes" id="UP000054935">
    <property type="component" value="Unassembled WGS sequence"/>
</dbReference>
<dbReference type="Pfam" id="PF05050">
    <property type="entry name" value="Methyltransf_21"/>
    <property type="match status" value="1"/>
</dbReference>
<dbReference type="InterPro" id="IPR029063">
    <property type="entry name" value="SAM-dependent_MTases_sf"/>
</dbReference>
<dbReference type="Gene3D" id="3.40.50.150">
    <property type="entry name" value="Vaccinia Virus protein VP39"/>
    <property type="match status" value="1"/>
</dbReference>
<dbReference type="STRING" id="441103.TRN7648_03765"/>
<proteinExistence type="predicted"/>
<sequence length="261" mass="29543">MAALHPQEPDLILDLGMHEGRDTEYYLAKGFRVVAVEANTELAEKVGNTLKEHQESGALTIVNAAIADGEGEMTFYVNDHNPNFSSTDPTIAAKGQALREITVPRVNIADVVRRHGRPFYVKIDLEGADGTALDHLGQLPDLLHPSYISVEGLSDQNFRSLTRMGYNQFQFVNQRYHPNTREPFPALAGKFLNHKFKNSSSGMFGPELSGRWLDFPEAVRQRDRIMSYRERVRQEFKESPEAFPEGLPLFGWFDIHARRSN</sequence>
<dbReference type="GO" id="GO:0008168">
    <property type="term" value="F:methyltransferase activity"/>
    <property type="evidence" value="ECO:0007669"/>
    <property type="project" value="UniProtKB-KW"/>
</dbReference>
<gene>
    <name evidence="2" type="ORF">TRN7648_03765</name>
</gene>